<dbReference type="EMBL" id="CATQJL010000112">
    <property type="protein sequence ID" value="CAJ0595940.1"/>
    <property type="molecule type" value="Genomic_DNA"/>
</dbReference>
<organism evidence="2 3">
    <name type="scientific">Cylicocyclus nassatus</name>
    <name type="common">Nematode worm</name>
    <dbReference type="NCBI Taxonomy" id="53992"/>
    <lineage>
        <taxon>Eukaryota</taxon>
        <taxon>Metazoa</taxon>
        <taxon>Ecdysozoa</taxon>
        <taxon>Nematoda</taxon>
        <taxon>Chromadorea</taxon>
        <taxon>Rhabditida</taxon>
        <taxon>Rhabditina</taxon>
        <taxon>Rhabditomorpha</taxon>
        <taxon>Strongyloidea</taxon>
        <taxon>Strongylidae</taxon>
        <taxon>Cylicocyclus</taxon>
    </lineage>
</organism>
<keyword evidence="3" id="KW-1185">Reference proteome</keyword>
<reference evidence="2" key="1">
    <citation type="submission" date="2023-07" db="EMBL/GenBank/DDBJ databases">
        <authorList>
            <consortium name="CYATHOMIX"/>
        </authorList>
    </citation>
    <scope>NUCLEOTIDE SEQUENCE</scope>
    <source>
        <strain evidence="2">N/A</strain>
    </source>
</reference>
<protein>
    <submittedName>
        <fullName evidence="2">Uncharacterized protein</fullName>
    </submittedName>
</protein>
<feature type="signal peptide" evidence="1">
    <location>
        <begin position="1"/>
        <end position="20"/>
    </location>
</feature>
<accession>A0AA36M2L9</accession>
<evidence type="ECO:0000256" key="1">
    <source>
        <dbReference type="SAM" id="SignalP"/>
    </source>
</evidence>
<feature type="chain" id="PRO_5041428226" evidence="1">
    <location>
        <begin position="21"/>
        <end position="77"/>
    </location>
</feature>
<dbReference type="AlphaFoldDB" id="A0AA36M2L9"/>
<dbReference type="Proteomes" id="UP001176961">
    <property type="component" value="Unassembled WGS sequence"/>
</dbReference>
<gene>
    <name evidence="2" type="ORF">CYNAS_LOCUS7923</name>
</gene>
<proteinExistence type="predicted"/>
<keyword evidence="1" id="KW-0732">Signal</keyword>
<evidence type="ECO:0000313" key="3">
    <source>
        <dbReference type="Proteomes" id="UP001176961"/>
    </source>
</evidence>
<sequence>MKWALIVLLLLFNLVQPIQPSTNPRTVDDPVYWSLCEGMDSKDPLVRKLAKKGCNSLCKKKGWYYGACRTVGVCTCI</sequence>
<comment type="caution">
    <text evidence="2">The sequence shown here is derived from an EMBL/GenBank/DDBJ whole genome shotgun (WGS) entry which is preliminary data.</text>
</comment>
<name>A0AA36M2L9_CYLNA</name>
<evidence type="ECO:0000313" key="2">
    <source>
        <dbReference type="EMBL" id="CAJ0595940.1"/>
    </source>
</evidence>